<gene>
    <name evidence="2" type="ORF">D3P06_15665</name>
</gene>
<keyword evidence="1" id="KW-0732">Signal</keyword>
<dbReference type="OrthoDB" id="7862810at2"/>
<proteinExistence type="predicted"/>
<protein>
    <recommendedName>
        <fullName evidence="4">DUF2147 domain-containing protein</fullName>
    </recommendedName>
</protein>
<evidence type="ECO:0000313" key="2">
    <source>
        <dbReference type="EMBL" id="RJK98637.1"/>
    </source>
</evidence>
<keyword evidence="3" id="KW-1185">Reference proteome</keyword>
<organism evidence="2 3">
    <name type="scientific">Paracoccus aestuarii</name>
    <dbReference type="NCBI Taxonomy" id="453842"/>
    <lineage>
        <taxon>Bacteria</taxon>
        <taxon>Pseudomonadati</taxon>
        <taxon>Pseudomonadota</taxon>
        <taxon>Alphaproteobacteria</taxon>
        <taxon>Rhodobacterales</taxon>
        <taxon>Paracoccaceae</taxon>
        <taxon>Paracoccus</taxon>
    </lineage>
</organism>
<dbReference type="Proteomes" id="UP000285530">
    <property type="component" value="Unassembled WGS sequence"/>
</dbReference>
<name>A0A418ZQR6_9RHOB</name>
<feature type="chain" id="PRO_5019331864" description="DUF2147 domain-containing protein" evidence="1">
    <location>
        <begin position="20"/>
        <end position="148"/>
    </location>
</feature>
<feature type="signal peptide" evidence="1">
    <location>
        <begin position="1"/>
        <end position="19"/>
    </location>
</feature>
<sequence>MMMMRILLAAILATVPAAAAMARESINCVGQNQAYLAHVTEPLEDTTRSYAQGAVRILILSAPEPACCGTAVAVLMPDPLDGARICRLLITDDEQGWGGMTFGPGAASDDPASGLRVPMTATVWEGEGFHKEPVTVFVDQATGRVHIR</sequence>
<dbReference type="AlphaFoldDB" id="A0A418ZQR6"/>
<reference evidence="2 3" key="1">
    <citation type="submission" date="2018-09" db="EMBL/GenBank/DDBJ databases">
        <title>Paracoccus onubensis nov. sp. a moderate halophilic bacterium isolated from Gruta de las Maravillas (Aracena, Spain).</title>
        <authorList>
            <person name="Jurado V."/>
            <person name="Gutierrez-Patricio S."/>
            <person name="Gonzalez-Pimentel J.L."/>
            <person name="Laiz L."/>
            <person name="Saiz-Jimenez C."/>
        </authorList>
    </citation>
    <scope>NUCLEOTIDE SEQUENCE [LARGE SCALE GENOMIC DNA]</scope>
    <source>
        <strain evidence="2 3">DSM 19484</strain>
    </source>
</reference>
<dbReference type="EMBL" id="QZEV01000112">
    <property type="protein sequence ID" value="RJK98637.1"/>
    <property type="molecule type" value="Genomic_DNA"/>
</dbReference>
<evidence type="ECO:0008006" key="4">
    <source>
        <dbReference type="Google" id="ProtNLM"/>
    </source>
</evidence>
<comment type="caution">
    <text evidence="2">The sequence shown here is derived from an EMBL/GenBank/DDBJ whole genome shotgun (WGS) entry which is preliminary data.</text>
</comment>
<evidence type="ECO:0000313" key="3">
    <source>
        <dbReference type="Proteomes" id="UP000285530"/>
    </source>
</evidence>
<accession>A0A418ZQR6</accession>
<evidence type="ECO:0000256" key="1">
    <source>
        <dbReference type="SAM" id="SignalP"/>
    </source>
</evidence>